<reference evidence="2" key="1">
    <citation type="submission" date="2021-05" db="EMBL/GenBank/DDBJ databases">
        <authorList>
            <person name="Alioto T."/>
            <person name="Alioto T."/>
            <person name="Gomez Garrido J."/>
        </authorList>
    </citation>
    <scope>NUCLEOTIDE SEQUENCE</scope>
</reference>
<dbReference type="AlphaFoldDB" id="A0A8D8TPG7"/>
<protein>
    <submittedName>
        <fullName evidence="2">Uncharacterized protein</fullName>
    </submittedName>
</protein>
<proteinExistence type="predicted"/>
<feature type="compositionally biased region" description="Acidic residues" evidence="1">
    <location>
        <begin position="40"/>
        <end position="50"/>
    </location>
</feature>
<feature type="compositionally biased region" description="Low complexity" evidence="1">
    <location>
        <begin position="126"/>
        <end position="135"/>
    </location>
</feature>
<evidence type="ECO:0000256" key="1">
    <source>
        <dbReference type="SAM" id="MobiDB-lite"/>
    </source>
</evidence>
<sequence>MSKRRSVSNKQSEEQVVCINVKGLDTLCGRGSDSSVDSEGSNDEDYEEGGDGANCDECGASFTIIASPCSKHDKVGKGGGGGGGFRPPSPYYQPPPPGYPPRYPPQQGQYGGGPPRGPPMGGPMYGGPQQQMYGPRPGGPPPPQHVHNHGPPQQQQRK</sequence>
<feature type="compositionally biased region" description="Low complexity" evidence="1">
    <location>
        <begin position="149"/>
        <end position="158"/>
    </location>
</feature>
<evidence type="ECO:0000313" key="2">
    <source>
        <dbReference type="EMBL" id="CAG6689850.1"/>
    </source>
</evidence>
<feature type="region of interest" description="Disordered" evidence="1">
    <location>
        <begin position="25"/>
        <end position="158"/>
    </location>
</feature>
<organism evidence="2">
    <name type="scientific">Cacopsylla melanoneura</name>
    <dbReference type="NCBI Taxonomy" id="428564"/>
    <lineage>
        <taxon>Eukaryota</taxon>
        <taxon>Metazoa</taxon>
        <taxon>Ecdysozoa</taxon>
        <taxon>Arthropoda</taxon>
        <taxon>Hexapoda</taxon>
        <taxon>Insecta</taxon>
        <taxon>Pterygota</taxon>
        <taxon>Neoptera</taxon>
        <taxon>Paraneoptera</taxon>
        <taxon>Hemiptera</taxon>
        <taxon>Sternorrhyncha</taxon>
        <taxon>Psylloidea</taxon>
        <taxon>Psyllidae</taxon>
        <taxon>Psyllinae</taxon>
        <taxon>Cacopsylla</taxon>
    </lineage>
</organism>
<feature type="compositionally biased region" description="Pro residues" evidence="1">
    <location>
        <begin position="87"/>
        <end position="104"/>
    </location>
</feature>
<dbReference type="EMBL" id="HBUF01294321">
    <property type="protein sequence ID" value="CAG6689850.1"/>
    <property type="molecule type" value="Transcribed_RNA"/>
</dbReference>
<name>A0A8D8TPG7_9HEMI</name>
<accession>A0A8D8TPG7</accession>